<reference evidence="2 3" key="1">
    <citation type="journal article" date="2023" name="bioRxiv">
        <title>High-quality genome assemblies of four members of thePodospora anserinaspecies complex.</title>
        <authorList>
            <person name="Ament-Velasquez S.L."/>
            <person name="Vogan A.A."/>
            <person name="Wallerman O."/>
            <person name="Hartmann F."/>
            <person name="Gautier V."/>
            <person name="Silar P."/>
            <person name="Giraud T."/>
            <person name="Johannesson H."/>
        </authorList>
    </citation>
    <scope>NUCLEOTIDE SEQUENCE [LARGE SCALE GENOMIC DNA]</scope>
    <source>
        <strain evidence="2 3">CBS 112042</strain>
    </source>
</reference>
<proteinExistence type="predicted"/>
<evidence type="ECO:0000313" key="3">
    <source>
        <dbReference type="Proteomes" id="UP001322138"/>
    </source>
</evidence>
<keyword evidence="3" id="KW-1185">Reference proteome</keyword>
<sequence>MVMFTVPYGEPSNWVRRGYASETTTAQPAMFTIERGKSSGAIEAPKRSGALEPTKRSGALEPLKGSGALEPPKKSGYGDGKKVDEGIERPPEKT</sequence>
<accession>A0ABR0FA58</accession>
<protein>
    <submittedName>
        <fullName evidence="2">Uncharacterized protein</fullName>
    </submittedName>
</protein>
<dbReference type="RefSeq" id="XP_062729859.1">
    <property type="nucleotide sequence ID" value="XM_062873032.1"/>
</dbReference>
<evidence type="ECO:0000256" key="1">
    <source>
        <dbReference type="SAM" id="MobiDB-lite"/>
    </source>
</evidence>
<dbReference type="Proteomes" id="UP001322138">
    <property type="component" value="Unassembled WGS sequence"/>
</dbReference>
<feature type="compositionally biased region" description="Basic and acidic residues" evidence="1">
    <location>
        <begin position="79"/>
        <end position="94"/>
    </location>
</feature>
<dbReference type="GeneID" id="87892396"/>
<comment type="caution">
    <text evidence="2">The sequence shown here is derived from an EMBL/GenBank/DDBJ whole genome shotgun (WGS) entry which is preliminary data.</text>
</comment>
<gene>
    <name evidence="2" type="ORF">QC761_0096520</name>
</gene>
<evidence type="ECO:0000313" key="2">
    <source>
        <dbReference type="EMBL" id="KAK4640883.1"/>
    </source>
</evidence>
<dbReference type="EMBL" id="JAFFGZ010000008">
    <property type="protein sequence ID" value="KAK4640883.1"/>
    <property type="molecule type" value="Genomic_DNA"/>
</dbReference>
<organism evidence="2 3">
    <name type="scientific">Podospora bellae-mahoneyi</name>
    <dbReference type="NCBI Taxonomy" id="2093777"/>
    <lineage>
        <taxon>Eukaryota</taxon>
        <taxon>Fungi</taxon>
        <taxon>Dikarya</taxon>
        <taxon>Ascomycota</taxon>
        <taxon>Pezizomycotina</taxon>
        <taxon>Sordariomycetes</taxon>
        <taxon>Sordariomycetidae</taxon>
        <taxon>Sordariales</taxon>
        <taxon>Podosporaceae</taxon>
        <taxon>Podospora</taxon>
    </lineage>
</organism>
<feature type="region of interest" description="Disordered" evidence="1">
    <location>
        <begin position="23"/>
        <end position="94"/>
    </location>
</feature>
<name>A0ABR0FA58_9PEZI</name>